<dbReference type="Pfam" id="PF00400">
    <property type="entry name" value="WD40"/>
    <property type="match status" value="1"/>
</dbReference>
<evidence type="ECO:0000256" key="6">
    <source>
        <dbReference type="PROSITE-ProRule" id="PRU00221"/>
    </source>
</evidence>
<feature type="compositionally biased region" description="Basic and acidic residues" evidence="7">
    <location>
        <begin position="81"/>
        <end position="90"/>
    </location>
</feature>
<evidence type="ECO:0000313" key="8">
    <source>
        <dbReference type="EMBL" id="CAG5134732.1"/>
    </source>
</evidence>
<feature type="repeat" description="WD" evidence="6">
    <location>
        <begin position="458"/>
        <end position="500"/>
    </location>
</feature>
<dbReference type="AlphaFoldDB" id="A0A8S4A350"/>
<feature type="repeat" description="WD" evidence="6">
    <location>
        <begin position="506"/>
        <end position="539"/>
    </location>
</feature>
<dbReference type="SUPFAM" id="SSF50978">
    <property type="entry name" value="WD40 repeat-like"/>
    <property type="match status" value="1"/>
</dbReference>
<dbReference type="PANTHER" id="PTHR14773:SF0">
    <property type="entry name" value="WD REPEAT-CONTAINING PROTEIN 76"/>
    <property type="match status" value="1"/>
</dbReference>
<dbReference type="GO" id="GO:0003677">
    <property type="term" value="F:DNA binding"/>
    <property type="evidence" value="ECO:0007669"/>
    <property type="project" value="TreeGrafter"/>
</dbReference>
<feature type="compositionally biased region" description="Polar residues" evidence="7">
    <location>
        <begin position="9"/>
        <end position="20"/>
    </location>
</feature>
<keyword evidence="5" id="KW-0677">Repeat</keyword>
<evidence type="ECO:0000256" key="7">
    <source>
        <dbReference type="SAM" id="MobiDB-lite"/>
    </source>
</evidence>
<evidence type="ECO:0000313" key="9">
    <source>
        <dbReference type="Proteomes" id="UP000678393"/>
    </source>
</evidence>
<proteinExistence type="inferred from homology"/>
<dbReference type="InterPro" id="IPR050853">
    <property type="entry name" value="WD_repeat_DNA-damage-binding"/>
</dbReference>
<dbReference type="PANTHER" id="PTHR14773">
    <property type="entry name" value="WD REPEAT-CONTAINING PROTEIN 76"/>
    <property type="match status" value="1"/>
</dbReference>
<dbReference type="EMBL" id="CAJHNH020007534">
    <property type="protein sequence ID" value="CAG5134732.1"/>
    <property type="molecule type" value="Genomic_DNA"/>
</dbReference>
<comment type="caution">
    <text evidence="8">The sequence shown here is derived from an EMBL/GenBank/DDBJ whole genome shotgun (WGS) entry which is preliminary data.</text>
</comment>
<evidence type="ECO:0000256" key="3">
    <source>
        <dbReference type="ARBA" id="ARBA00021234"/>
    </source>
</evidence>
<dbReference type="OrthoDB" id="9890280at2759"/>
<dbReference type="SMART" id="SM00320">
    <property type="entry name" value="WD40"/>
    <property type="match status" value="4"/>
</dbReference>
<protein>
    <recommendedName>
        <fullName evidence="3">WD repeat-containing protein 76</fullName>
    </recommendedName>
</protein>
<gene>
    <name evidence="8" type="ORF">CUNI_LOCUS20290</name>
</gene>
<dbReference type="Proteomes" id="UP000678393">
    <property type="component" value="Unassembled WGS sequence"/>
</dbReference>
<dbReference type="GO" id="GO:2000001">
    <property type="term" value="P:regulation of DNA damage checkpoint"/>
    <property type="evidence" value="ECO:0007669"/>
    <property type="project" value="TreeGrafter"/>
</dbReference>
<organism evidence="8 9">
    <name type="scientific">Candidula unifasciata</name>
    <dbReference type="NCBI Taxonomy" id="100452"/>
    <lineage>
        <taxon>Eukaryota</taxon>
        <taxon>Metazoa</taxon>
        <taxon>Spiralia</taxon>
        <taxon>Lophotrochozoa</taxon>
        <taxon>Mollusca</taxon>
        <taxon>Gastropoda</taxon>
        <taxon>Heterobranchia</taxon>
        <taxon>Euthyneura</taxon>
        <taxon>Panpulmonata</taxon>
        <taxon>Eupulmonata</taxon>
        <taxon>Stylommatophora</taxon>
        <taxon>Helicina</taxon>
        <taxon>Helicoidea</taxon>
        <taxon>Geomitridae</taxon>
        <taxon>Candidula</taxon>
    </lineage>
</organism>
<feature type="compositionally biased region" description="Polar residues" evidence="7">
    <location>
        <begin position="69"/>
        <end position="80"/>
    </location>
</feature>
<dbReference type="PROSITE" id="PS50082">
    <property type="entry name" value="WD_REPEATS_2"/>
    <property type="match status" value="2"/>
</dbReference>
<dbReference type="InterPro" id="IPR001680">
    <property type="entry name" value="WD40_rpt"/>
</dbReference>
<feature type="compositionally biased region" description="Basic and acidic residues" evidence="7">
    <location>
        <begin position="115"/>
        <end position="142"/>
    </location>
</feature>
<reference evidence="8" key="1">
    <citation type="submission" date="2021-04" db="EMBL/GenBank/DDBJ databases">
        <authorList>
            <consortium name="Molecular Ecology Group"/>
        </authorList>
    </citation>
    <scope>NUCLEOTIDE SEQUENCE</scope>
</reference>
<keyword evidence="4 6" id="KW-0853">WD repeat</keyword>
<evidence type="ECO:0000256" key="4">
    <source>
        <dbReference type="ARBA" id="ARBA00022574"/>
    </source>
</evidence>
<dbReference type="InterPro" id="IPR015943">
    <property type="entry name" value="WD40/YVTN_repeat-like_dom_sf"/>
</dbReference>
<comment type="similarity">
    <text evidence="2">Belongs to the WD repeat DDB2/WDR76 family.</text>
</comment>
<dbReference type="InterPro" id="IPR036322">
    <property type="entry name" value="WD40_repeat_dom_sf"/>
</dbReference>
<sequence length="636" mass="71544">MRNRRAASTDKTSQCGNNSEIPLPVSDTVSSTKPRGRGKRDLASQALQTIESVGADDEPAVQSIKTRRSVSAVQTAVRFSNRTDKNKELRATLTTGERPNKRRKLVSNEQSPPTPKKEVGLQESERSFSESRAERENESKENILKLYSNSDVREEFDVKEEFLEKEELLNYQRIRELNVKANEDFFASLGLDEAKEALQLSVKKKIQPSQRGLKIHKEPETPLPRRCSLRIRHKDPIGKPVPEPESVFEEARESRLPPGPVAMKDCVYSKSDVGVTDDYVRVFSTLISQTKPEKMQAPVSRKVFQSALEKVAITERRIAKVVPGRVFSLTWHPSSHTLISVAGDKYGHIGFWDVTSSNIRDQDTVRVFKPHISPVSDLFIPPADPHKLYSCSYDATLRRCDFEREVFDEVFSVAAEKEDLFRNFSFIDATSTMLVSQFSGNVSLVDTRTPSTSAEQVYHVSAKSLRTVSVHPTYPHYFITAGVDAKILLWDLRSISSTSAKPVQKLEHHTKALSCAYFSPTGHKVLSSSSDDTILVYSVGTECKLELIKRMHHNNFTGRWLTKFQPTWHPTVEDVFVSGSMSRPRQIEVFSADGVLLKALKNEDLLGSVCSLNMFHPNRTCTLVGANSSGRLHVFM</sequence>
<accession>A0A8S4A350</accession>
<comment type="function">
    <text evidence="1">Specifically binds 5-hydroxymethylcytosine (5hmC), suggesting that it acts as a specific reader of 5hmC.</text>
</comment>
<dbReference type="FunFam" id="2.130.10.10:FF:000180">
    <property type="entry name" value="WD repeat-containing protein 76"/>
    <property type="match status" value="1"/>
</dbReference>
<dbReference type="Gene3D" id="2.130.10.10">
    <property type="entry name" value="YVTN repeat-like/Quinoprotein amine dehydrogenase"/>
    <property type="match status" value="1"/>
</dbReference>
<feature type="region of interest" description="Disordered" evidence="7">
    <location>
        <begin position="1"/>
        <end position="142"/>
    </location>
</feature>
<evidence type="ECO:0000256" key="1">
    <source>
        <dbReference type="ARBA" id="ARBA00002530"/>
    </source>
</evidence>
<evidence type="ECO:0000256" key="2">
    <source>
        <dbReference type="ARBA" id="ARBA00005434"/>
    </source>
</evidence>
<name>A0A8S4A350_9EUPU</name>
<keyword evidence="9" id="KW-1185">Reference proteome</keyword>
<dbReference type="GO" id="GO:0005634">
    <property type="term" value="C:nucleus"/>
    <property type="evidence" value="ECO:0007669"/>
    <property type="project" value="TreeGrafter"/>
</dbReference>
<feature type="region of interest" description="Disordered" evidence="7">
    <location>
        <begin position="234"/>
        <end position="253"/>
    </location>
</feature>
<evidence type="ECO:0000256" key="5">
    <source>
        <dbReference type="ARBA" id="ARBA00022737"/>
    </source>
</evidence>